<dbReference type="InterPro" id="IPR057739">
    <property type="entry name" value="Glyco_hydro_29_N"/>
</dbReference>
<organism evidence="8">
    <name type="scientific">hydrothermal vent metagenome</name>
    <dbReference type="NCBI Taxonomy" id="652676"/>
    <lineage>
        <taxon>unclassified sequences</taxon>
        <taxon>metagenomes</taxon>
        <taxon>ecological metagenomes</taxon>
    </lineage>
</organism>
<dbReference type="InterPro" id="IPR016286">
    <property type="entry name" value="FUC_metazoa-typ"/>
</dbReference>
<dbReference type="Pfam" id="PF01120">
    <property type="entry name" value="Alpha_L_fucos"/>
    <property type="match status" value="1"/>
</dbReference>
<keyword evidence="4" id="KW-0732">Signal</keyword>
<dbReference type="GO" id="GO:0005764">
    <property type="term" value="C:lysosome"/>
    <property type="evidence" value="ECO:0007669"/>
    <property type="project" value="TreeGrafter"/>
</dbReference>
<dbReference type="PANTHER" id="PTHR10030">
    <property type="entry name" value="ALPHA-L-FUCOSIDASE"/>
    <property type="match status" value="1"/>
</dbReference>
<evidence type="ECO:0000259" key="7">
    <source>
        <dbReference type="Pfam" id="PF01120"/>
    </source>
</evidence>
<comment type="function">
    <text evidence="1">Alpha-L-fucosidase is responsible for hydrolyzing the alpha-1,6-linked fucose joined to the reducing-end N-acetylglucosamine of the carbohydrate moieties of glycoproteins.</text>
</comment>
<gene>
    <name evidence="8" type="ORF">MNBD_BACTEROID01-2192</name>
</gene>
<comment type="similarity">
    <text evidence="2">Belongs to the glycosyl hydrolase 29 family.</text>
</comment>
<evidence type="ECO:0000256" key="2">
    <source>
        <dbReference type="ARBA" id="ARBA00007951"/>
    </source>
</evidence>
<dbReference type="GO" id="GO:0006004">
    <property type="term" value="P:fucose metabolic process"/>
    <property type="evidence" value="ECO:0007669"/>
    <property type="project" value="InterPro"/>
</dbReference>
<dbReference type="Gene3D" id="3.20.20.80">
    <property type="entry name" value="Glycosidases"/>
    <property type="match status" value="1"/>
</dbReference>
<dbReference type="PANTHER" id="PTHR10030:SF37">
    <property type="entry name" value="ALPHA-L-FUCOSIDASE-RELATED"/>
    <property type="match status" value="1"/>
</dbReference>
<dbReference type="EC" id="3.2.1.51" evidence="3"/>
<evidence type="ECO:0000256" key="1">
    <source>
        <dbReference type="ARBA" id="ARBA00004071"/>
    </source>
</evidence>
<dbReference type="AlphaFoldDB" id="A0A3B0U656"/>
<protein>
    <recommendedName>
        <fullName evidence="3">alpha-L-fucosidase</fullName>
        <ecNumber evidence="3">3.2.1.51</ecNumber>
    </recommendedName>
</protein>
<keyword evidence="6 8" id="KW-0326">Glycosidase</keyword>
<dbReference type="GO" id="GO:0004560">
    <property type="term" value="F:alpha-L-fucosidase activity"/>
    <property type="evidence" value="ECO:0007669"/>
    <property type="project" value="UniProtKB-EC"/>
</dbReference>
<dbReference type="SUPFAM" id="SSF51445">
    <property type="entry name" value="(Trans)glycosidases"/>
    <property type="match status" value="1"/>
</dbReference>
<accession>A0A3B0U656</accession>
<sequence>MSKHLLIIVLLAVNYSAICQTPAYLKDYRGKYKKNPREANLKWFKDAQFGMFIHYGLYSQLGKGEWVQLQDTIPLEEYAKLKGQFTASDFDAGFIVRLAKKAGMKYITITTKHHDGFCLFKTKETDFNSVDSHARRDLIGEMAKACEQEGLGLFLYYSYAADWKHPYFYSREAGWDNARPAYKERPPEYKYEKPKDFRKYIDYVHAQLKELLTQYPTVAGIWFDPIMGFYTNPDVFPIEETYALIRKLSPHALISFKQGANGDEDFMAPERGGNAKVGEKYPIAQKVYELNKNKPKEVCNTMQPHLPGFHGGSTWGYNKSIDGHHLKVEDVKKLLEAAKSNHYNLLLNIGPLPDGSVHPEDIETLSNLKR</sequence>
<dbReference type="SMART" id="SM00812">
    <property type="entry name" value="Alpha_L_fucos"/>
    <property type="match status" value="1"/>
</dbReference>
<reference evidence="8" key="1">
    <citation type="submission" date="2018-06" db="EMBL/GenBank/DDBJ databases">
        <authorList>
            <person name="Zhirakovskaya E."/>
        </authorList>
    </citation>
    <scope>NUCLEOTIDE SEQUENCE</scope>
</reference>
<dbReference type="GO" id="GO:0016139">
    <property type="term" value="P:glycoside catabolic process"/>
    <property type="evidence" value="ECO:0007669"/>
    <property type="project" value="TreeGrafter"/>
</dbReference>
<dbReference type="EMBL" id="UOEP01000217">
    <property type="protein sequence ID" value="VAW24530.1"/>
    <property type="molecule type" value="Genomic_DNA"/>
</dbReference>
<feature type="domain" description="Glycoside hydrolase family 29 N-terminal" evidence="7">
    <location>
        <begin position="27"/>
        <end position="367"/>
    </location>
</feature>
<evidence type="ECO:0000256" key="3">
    <source>
        <dbReference type="ARBA" id="ARBA00012662"/>
    </source>
</evidence>
<name>A0A3B0U656_9ZZZZ</name>
<evidence type="ECO:0000256" key="4">
    <source>
        <dbReference type="ARBA" id="ARBA00022729"/>
    </source>
</evidence>
<dbReference type="InterPro" id="IPR017853">
    <property type="entry name" value="GH"/>
</dbReference>
<keyword evidence="5 8" id="KW-0378">Hydrolase</keyword>
<dbReference type="PIRSF" id="PIRSF001092">
    <property type="entry name" value="Alpha-L-fucosidase"/>
    <property type="match status" value="1"/>
</dbReference>
<dbReference type="InterPro" id="IPR000933">
    <property type="entry name" value="Glyco_hydro_29"/>
</dbReference>
<evidence type="ECO:0000256" key="5">
    <source>
        <dbReference type="ARBA" id="ARBA00022801"/>
    </source>
</evidence>
<evidence type="ECO:0000313" key="8">
    <source>
        <dbReference type="EMBL" id="VAW24530.1"/>
    </source>
</evidence>
<evidence type="ECO:0000256" key="6">
    <source>
        <dbReference type="ARBA" id="ARBA00023295"/>
    </source>
</evidence>
<proteinExistence type="inferred from homology"/>